<dbReference type="EMBL" id="JABFCS010000001">
    <property type="protein sequence ID" value="NNU43609.1"/>
    <property type="molecule type" value="Genomic_DNA"/>
</dbReference>
<dbReference type="RefSeq" id="WP_171559084.1">
    <property type="nucleotide sequence ID" value="NZ_JABFCS010000001.1"/>
</dbReference>
<gene>
    <name evidence="3" type="ORF">HK415_11275</name>
</gene>
<protein>
    <submittedName>
        <fullName evidence="3">PAS domain S-box protein</fullName>
    </submittedName>
</protein>
<dbReference type="AlphaFoldDB" id="A0A849KP88"/>
<keyword evidence="4" id="KW-1185">Reference proteome</keyword>
<evidence type="ECO:0000313" key="3">
    <source>
        <dbReference type="EMBL" id="NNU43609.1"/>
    </source>
</evidence>
<dbReference type="Gene3D" id="3.30.450.20">
    <property type="entry name" value="PAS domain"/>
    <property type="match status" value="1"/>
</dbReference>
<dbReference type="InterPro" id="IPR013767">
    <property type="entry name" value="PAS_fold"/>
</dbReference>
<keyword evidence="1" id="KW-0812">Transmembrane</keyword>
<proteinExistence type="predicted"/>
<dbReference type="GO" id="GO:0006355">
    <property type="term" value="P:regulation of DNA-templated transcription"/>
    <property type="evidence" value="ECO:0007669"/>
    <property type="project" value="InterPro"/>
</dbReference>
<dbReference type="CDD" id="cd18774">
    <property type="entry name" value="PDC2_HK_sensor"/>
    <property type="match status" value="1"/>
</dbReference>
<sequence length="246" mass="25721">MPEDAVQSVTLEGVPVVTAFSRSPHYGWAVVIGIPESELAAPLVRSSGVLLAGTGGVLLLIVALAWWMANSLGASVEALGSAVRAMGHHAKLKLPEPVFQEARQLGLAFAHAHAALDDAHAALAQGEERMRAILAAATEAIVTADDAGRIVLFNPAAEKLFRLHAEDALGSPIESLVPQPARAAHAAMRQRAAQGLTRQMAGGRVIEGVRADGLHFRAQASISVAEVRGGRLYTIMLREVPAAAHA</sequence>
<feature type="domain" description="PAS" evidence="2">
    <location>
        <begin position="126"/>
        <end position="195"/>
    </location>
</feature>
<evidence type="ECO:0000259" key="2">
    <source>
        <dbReference type="PROSITE" id="PS50112"/>
    </source>
</evidence>
<organism evidence="3 4">
    <name type="scientific">Ramlibacter montanisoli</name>
    <dbReference type="NCBI Taxonomy" id="2732512"/>
    <lineage>
        <taxon>Bacteria</taxon>
        <taxon>Pseudomonadati</taxon>
        <taxon>Pseudomonadota</taxon>
        <taxon>Betaproteobacteria</taxon>
        <taxon>Burkholderiales</taxon>
        <taxon>Comamonadaceae</taxon>
        <taxon>Ramlibacter</taxon>
    </lineage>
</organism>
<keyword evidence="1" id="KW-0472">Membrane</keyword>
<reference evidence="3 4" key="2">
    <citation type="submission" date="2020-06" db="EMBL/GenBank/DDBJ databases">
        <title>Ramlibacter rhizophilus sp. nov., isolated from rhizosphere soil of national flower Mugunghwa from South Korea.</title>
        <authorList>
            <person name="Zheng-Fei Y."/>
            <person name="Huan T."/>
        </authorList>
    </citation>
    <scope>NUCLEOTIDE SEQUENCE [LARGE SCALE GENOMIC DNA]</scope>
    <source>
        <strain evidence="3 4">B156</strain>
    </source>
</reference>
<dbReference type="InterPro" id="IPR000014">
    <property type="entry name" value="PAS"/>
</dbReference>
<name>A0A849KP88_9BURK</name>
<accession>A0A849KP88</accession>
<dbReference type="Proteomes" id="UP000552954">
    <property type="component" value="Unassembled WGS sequence"/>
</dbReference>
<reference evidence="3 4" key="1">
    <citation type="submission" date="2020-05" db="EMBL/GenBank/DDBJ databases">
        <authorList>
            <person name="Khan S.A."/>
            <person name="Jeon C.O."/>
            <person name="Chun B.H."/>
        </authorList>
    </citation>
    <scope>NUCLEOTIDE SEQUENCE [LARGE SCALE GENOMIC DNA]</scope>
    <source>
        <strain evidence="3 4">B156</strain>
    </source>
</reference>
<dbReference type="CDD" id="cd00130">
    <property type="entry name" value="PAS"/>
    <property type="match status" value="1"/>
</dbReference>
<dbReference type="SMART" id="SM00091">
    <property type="entry name" value="PAS"/>
    <property type="match status" value="1"/>
</dbReference>
<keyword evidence="1" id="KW-1133">Transmembrane helix</keyword>
<dbReference type="NCBIfam" id="TIGR00229">
    <property type="entry name" value="sensory_box"/>
    <property type="match status" value="1"/>
</dbReference>
<evidence type="ECO:0000313" key="4">
    <source>
        <dbReference type="Proteomes" id="UP000552954"/>
    </source>
</evidence>
<feature type="transmembrane region" description="Helical" evidence="1">
    <location>
        <begin position="49"/>
        <end position="69"/>
    </location>
</feature>
<dbReference type="InterPro" id="IPR035965">
    <property type="entry name" value="PAS-like_dom_sf"/>
</dbReference>
<comment type="caution">
    <text evidence="3">The sequence shown here is derived from an EMBL/GenBank/DDBJ whole genome shotgun (WGS) entry which is preliminary data.</text>
</comment>
<evidence type="ECO:0000256" key="1">
    <source>
        <dbReference type="SAM" id="Phobius"/>
    </source>
</evidence>
<dbReference type="PROSITE" id="PS50112">
    <property type="entry name" value="PAS"/>
    <property type="match status" value="1"/>
</dbReference>
<dbReference type="SUPFAM" id="SSF55785">
    <property type="entry name" value="PYP-like sensor domain (PAS domain)"/>
    <property type="match status" value="1"/>
</dbReference>
<dbReference type="Pfam" id="PF00989">
    <property type="entry name" value="PAS"/>
    <property type="match status" value="1"/>
</dbReference>